<dbReference type="Gene3D" id="1.10.4160.10">
    <property type="entry name" value="Hydantoin permease"/>
    <property type="match status" value="1"/>
</dbReference>
<evidence type="ECO:0000256" key="3">
    <source>
        <dbReference type="ARBA" id="ARBA00022448"/>
    </source>
</evidence>
<evidence type="ECO:0000256" key="8">
    <source>
        <dbReference type="SAM" id="Phobius"/>
    </source>
</evidence>
<proteinExistence type="inferred from homology"/>
<evidence type="ECO:0000256" key="4">
    <source>
        <dbReference type="ARBA" id="ARBA00022692"/>
    </source>
</evidence>
<dbReference type="PANTHER" id="PTHR31806:SF5">
    <property type="entry name" value="PURINE-CYTOSINE PERMEASE FCY21"/>
    <property type="match status" value="1"/>
</dbReference>
<keyword evidence="6 7" id="KW-0472">Membrane</keyword>
<dbReference type="EMBL" id="KE148148">
    <property type="protein sequence ID" value="EPE08663.1"/>
    <property type="molecule type" value="Genomic_DNA"/>
</dbReference>
<feature type="transmembrane region" description="Helical" evidence="8">
    <location>
        <begin position="497"/>
        <end position="517"/>
    </location>
</feature>
<feature type="transmembrane region" description="Helical" evidence="8">
    <location>
        <begin position="235"/>
        <end position="254"/>
    </location>
</feature>
<reference evidence="9 10" key="1">
    <citation type="journal article" date="2013" name="BMC Genomics">
        <title>The genome and transcriptome of the pine saprophyte Ophiostoma piceae, and a comparison with the bark beetle-associated pine pathogen Grosmannia clavigera.</title>
        <authorList>
            <person name="Haridas S."/>
            <person name="Wang Y."/>
            <person name="Lim L."/>
            <person name="Massoumi Alamouti S."/>
            <person name="Jackman S."/>
            <person name="Docking R."/>
            <person name="Robertson G."/>
            <person name="Birol I."/>
            <person name="Bohlmann J."/>
            <person name="Breuil C."/>
        </authorList>
    </citation>
    <scope>NUCLEOTIDE SEQUENCE [LARGE SCALE GENOMIC DNA]</scope>
    <source>
        <strain evidence="9 10">UAMH 11346</strain>
    </source>
</reference>
<dbReference type="OrthoDB" id="2116389at2759"/>
<comment type="subcellular location">
    <subcellularLocation>
        <location evidence="1">Membrane</location>
        <topology evidence="1">Multi-pass membrane protein</topology>
    </subcellularLocation>
</comment>
<keyword evidence="4 8" id="KW-0812">Transmembrane</keyword>
<evidence type="ECO:0000256" key="1">
    <source>
        <dbReference type="ARBA" id="ARBA00004141"/>
    </source>
</evidence>
<comment type="similarity">
    <text evidence="2 7">Belongs to the purine-cytosine permease (2.A.39) family.</text>
</comment>
<feature type="transmembrane region" description="Helical" evidence="8">
    <location>
        <begin position="126"/>
        <end position="146"/>
    </location>
</feature>
<feature type="transmembrane region" description="Helical" evidence="8">
    <location>
        <begin position="466"/>
        <end position="485"/>
    </location>
</feature>
<feature type="transmembrane region" description="Helical" evidence="8">
    <location>
        <begin position="95"/>
        <end position="120"/>
    </location>
</feature>
<evidence type="ECO:0000313" key="10">
    <source>
        <dbReference type="Proteomes" id="UP000016923"/>
    </source>
</evidence>
<evidence type="ECO:0000313" key="9">
    <source>
        <dbReference type="EMBL" id="EPE08663.1"/>
    </source>
</evidence>
<feature type="transmembrane region" description="Helical" evidence="8">
    <location>
        <begin position="358"/>
        <end position="380"/>
    </location>
</feature>
<evidence type="ECO:0000256" key="6">
    <source>
        <dbReference type="ARBA" id="ARBA00023136"/>
    </source>
</evidence>
<dbReference type="STRING" id="1262450.S3CQ05"/>
<evidence type="ECO:0000256" key="5">
    <source>
        <dbReference type="ARBA" id="ARBA00022989"/>
    </source>
</evidence>
<dbReference type="HOGENOM" id="CLU_026016_2_0_1"/>
<dbReference type="OMA" id="WERWQWL"/>
<feature type="transmembrane region" description="Helical" evidence="8">
    <location>
        <begin position="300"/>
        <end position="326"/>
    </location>
</feature>
<gene>
    <name evidence="9" type="ORF">F503_04250</name>
</gene>
<dbReference type="Proteomes" id="UP000016923">
    <property type="component" value="Unassembled WGS sequence"/>
</dbReference>
<dbReference type="PIRSF" id="PIRSF002744">
    <property type="entry name" value="Pur-cyt_permease"/>
    <property type="match status" value="1"/>
</dbReference>
<evidence type="ECO:0000256" key="7">
    <source>
        <dbReference type="PIRNR" id="PIRNR002744"/>
    </source>
</evidence>
<feature type="transmembrane region" description="Helical" evidence="8">
    <location>
        <begin position="422"/>
        <end position="445"/>
    </location>
</feature>
<dbReference type="VEuPathDB" id="FungiDB:F503_04250"/>
<dbReference type="GO" id="GO:0022857">
    <property type="term" value="F:transmembrane transporter activity"/>
    <property type="evidence" value="ECO:0007669"/>
    <property type="project" value="InterPro"/>
</dbReference>
<feature type="transmembrane region" description="Helical" evidence="8">
    <location>
        <begin position="202"/>
        <end position="223"/>
    </location>
</feature>
<dbReference type="InterPro" id="IPR026030">
    <property type="entry name" value="Pur-cyt_permease_Fcy2/21/22"/>
</dbReference>
<feature type="transmembrane region" description="Helical" evidence="8">
    <location>
        <begin position="158"/>
        <end position="190"/>
    </location>
</feature>
<sequence length="528" mass="57803">MMSSSDKENPAREAYGYAADVEKQLPIETDSPDNDNSRTGHGLANLLTVKDGEVYSPNPEKRSNWYQRLVDAGFEDNGIQPVPLEQRTNTQYSNLFTLFFTSMMSLLPLPTGILGTYTFGLSLRDTALIILFFGILTIFPPAFLGISGSQTGMRQQILARYSFGLILVTIPLLLNAATVTGFTLISAVVGGQAISALNPDHVSVKVGIVIICIVSLFASLMGYRALHMLERWSWIPNLISLVIAVGCGGKYLHLQTDVPPATARQVLSYGGIIAGYFLTFSGTVSDYATYHNPKASKLKIFFYIYLGILIPSVTLLTLGAAIGGAIPNVQSWSDAYEVSNIGGVIYEMLTPARGFGKFIVVLLALSSIGNIAISSYSVSLNLQMLLPFFARIHRIVFVIITLAIMIPCAIKSAESWEESLTNFLAVIGYWAGCFAAVMMEELVLIRRMDYSTYDISYWNVRSKLPSGLAAIGASIISFGLIIPGMDEAWYVGPIAKHTGDIGFEVAFVVTAIFYWPLRRLEIKWQGHL</sequence>
<dbReference type="InterPro" id="IPR001248">
    <property type="entry name" value="Pur-cyt_permease"/>
</dbReference>
<keyword evidence="5 8" id="KW-1133">Transmembrane helix</keyword>
<organism evidence="9 10">
    <name type="scientific">Ophiostoma piceae (strain UAMH 11346)</name>
    <name type="common">Sap stain fungus</name>
    <dbReference type="NCBI Taxonomy" id="1262450"/>
    <lineage>
        <taxon>Eukaryota</taxon>
        <taxon>Fungi</taxon>
        <taxon>Dikarya</taxon>
        <taxon>Ascomycota</taxon>
        <taxon>Pezizomycotina</taxon>
        <taxon>Sordariomycetes</taxon>
        <taxon>Sordariomycetidae</taxon>
        <taxon>Ophiostomatales</taxon>
        <taxon>Ophiostomataceae</taxon>
        <taxon>Ophiostoma</taxon>
    </lineage>
</organism>
<dbReference type="eggNOG" id="ENOG502QQ8Y">
    <property type="taxonomic scope" value="Eukaryota"/>
</dbReference>
<feature type="transmembrane region" description="Helical" evidence="8">
    <location>
        <begin position="392"/>
        <end position="410"/>
    </location>
</feature>
<evidence type="ECO:0000256" key="2">
    <source>
        <dbReference type="ARBA" id="ARBA00008974"/>
    </source>
</evidence>
<keyword evidence="3 7" id="KW-0813">Transport</keyword>
<feature type="transmembrane region" description="Helical" evidence="8">
    <location>
        <begin position="266"/>
        <end position="288"/>
    </location>
</feature>
<accession>S3CQ05</accession>
<name>S3CQ05_OPHP1</name>
<keyword evidence="10" id="KW-1185">Reference proteome</keyword>
<dbReference type="PANTHER" id="PTHR31806">
    <property type="entry name" value="PURINE-CYTOSINE PERMEASE FCY2-RELATED"/>
    <property type="match status" value="1"/>
</dbReference>
<dbReference type="GO" id="GO:0005886">
    <property type="term" value="C:plasma membrane"/>
    <property type="evidence" value="ECO:0007669"/>
    <property type="project" value="TreeGrafter"/>
</dbReference>
<dbReference type="AlphaFoldDB" id="S3CQ05"/>
<protein>
    <submittedName>
        <fullName evidence="9">Purine-cytosine permease fcy22</fullName>
    </submittedName>
</protein>
<dbReference type="Pfam" id="PF02133">
    <property type="entry name" value="Transp_cyt_pur"/>
    <property type="match status" value="1"/>
</dbReference>